<dbReference type="OrthoDB" id="6020239at2759"/>
<dbReference type="PANTHER" id="PTHR12788:SF8">
    <property type="entry name" value="PROTEIN-TYROSINE SULFOTRANSFERASE"/>
    <property type="match status" value="1"/>
</dbReference>
<protein>
    <recommendedName>
        <fullName evidence="2 5">Protein-tyrosine sulfotransferase</fullName>
        <ecNumber evidence="2 5">2.8.2.20</ecNumber>
    </recommendedName>
</protein>
<dbReference type="Gene3D" id="3.40.50.300">
    <property type="entry name" value="P-loop containing nucleotide triphosphate hydrolases"/>
    <property type="match status" value="1"/>
</dbReference>
<accession>A0A9W9Z9I4</accession>
<dbReference type="PANTHER" id="PTHR12788">
    <property type="entry name" value="PROTEIN-TYROSINE SULFOTRANSFERASE 2"/>
    <property type="match status" value="1"/>
</dbReference>
<dbReference type="GO" id="GO:0005794">
    <property type="term" value="C:Golgi apparatus"/>
    <property type="evidence" value="ECO:0007669"/>
    <property type="project" value="TreeGrafter"/>
</dbReference>
<evidence type="ECO:0000313" key="6">
    <source>
        <dbReference type="EMBL" id="KAJ7377628.1"/>
    </source>
</evidence>
<dbReference type="GO" id="GO:0008476">
    <property type="term" value="F:protein-tyrosine sulfotransferase activity"/>
    <property type="evidence" value="ECO:0007669"/>
    <property type="project" value="UniProtKB-EC"/>
</dbReference>
<dbReference type="InterPro" id="IPR026634">
    <property type="entry name" value="TPST-like"/>
</dbReference>
<dbReference type="SUPFAM" id="SSF52540">
    <property type="entry name" value="P-loop containing nucleoside triphosphate hydrolases"/>
    <property type="match status" value="1"/>
</dbReference>
<dbReference type="AlphaFoldDB" id="A0A9W9Z9I4"/>
<keyword evidence="3 5" id="KW-0808">Transferase</keyword>
<sequence length="176" mass="20517">MGDKTAWDTAVMLRQKGTDAIYEMERKLGVKVKFLHVVRNPFDNIATFVLRHREIQARTADPDIKQINASDILDTKIQLYNNWAEGSYVAQQSFPQDFINVVSMDVVKKPAETLRKICDFLAITCSEKYIQDCAAIVDPVPSVTRHRIVWTDEQINRVYTMMKKFPFFERFTFEDE</sequence>
<comment type="catalytic activity">
    <reaction evidence="4 5">
        <text>L-tyrosyl-[protein] + 3'-phosphoadenylyl sulfate = O-sulfo-L-tyrosine-[protein] + adenosine 3',5'-bisphosphate + H(+)</text>
        <dbReference type="Rhea" id="RHEA:16801"/>
        <dbReference type="Rhea" id="RHEA-COMP:10136"/>
        <dbReference type="Rhea" id="RHEA-COMP:11688"/>
        <dbReference type="ChEBI" id="CHEBI:15378"/>
        <dbReference type="ChEBI" id="CHEBI:46858"/>
        <dbReference type="ChEBI" id="CHEBI:58339"/>
        <dbReference type="ChEBI" id="CHEBI:58343"/>
        <dbReference type="ChEBI" id="CHEBI:65286"/>
        <dbReference type="EC" id="2.8.2.20"/>
    </reaction>
</comment>
<comment type="caution">
    <text evidence="6">The sequence shown here is derived from an EMBL/GenBank/DDBJ whole genome shotgun (WGS) entry which is preliminary data.</text>
</comment>
<keyword evidence="7" id="KW-1185">Reference proteome</keyword>
<evidence type="ECO:0000256" key="4">
    <source>
        <dbReference type="ARBA" id="ARBA00048460"/>
    </source>
</evidence>
<evidence type="ECO:0000256" key="2">
    <source>
        <dbReference type="ARBA" id="ARBA00013262"/>
    </source>
</evidence>
<dbReference type="EMBL" id="MU826375">
    <property type="protein sequence ID" value="KAJ7377628.1"/>
    <property type="molecule type" value="Genomic_DNA"/>
</dbReference>
<evidence type="ECO:0000313" key="7">
    <source>
        <dbReference type="Proteomes" id="UP001163046"/>
    </source>
</evidence>
<organism evidence="6 7">
    <name type="scientific">Desmophyllum pertusum</name>
    <dbReference type="NCBI Taxonomy" id="174260"/>
    <lineage>
        <taxon>Eukaryota</taxon>
        <taxon>Metazoa</taxon>
        <taxon>Cnidaria</taxon>
        <taxon>Anthozoa</taxon>
        <taxon>Hexacorallia</taxon>
        <taxon>Scleractinia</taxon>
        <taxon>Caryophylliina</taxon>
        <taxon>Caryophylliidae</taxon>
        <taxon>Desmophyllum</taxon>
    </lineage>
</organism>
<proteinExistence type="inferred from homology"/>
<dbReference type="EC" id="2.8.2.20" evidence="2 5"/>
<comment type="function">
    <text evidence="5">Catalyzes the O-sulfation of tyrosine residues within acidic motifs of polypeptides, using 3'-phosphoadenylyl sulfate (PAPS) as cosubstrate.</text>
</comment>
<dbReference type="Proteomes" id="UP001163046">
    <property type="component" value="Unassembled WGS sequence"/>
</dbReference>
<evidence type="ECO:0000256" key="1">
    <source>
        <dbReference type="ARBA" id="ARBA00009988"/>
    </source>
</evidence>
<dbReference type="InterPro" id="IPR027417">
    <property type="entry name" value="P-loop_NTPase"/>
</dbReference>
<reference evidence="6" key="1">
    <citation type="submission" date="2023-01" db="EMBL/GenBank/DDBJ databases">
        <title>Genome assembly of the deep-sea coral Lophelia pertusa.</title>
        <authorList>
            <person name="Herrera S."/>
            <person name="Cordes E."/>
        </authorList>
    </citation>
    <scope>NUCLEOTIDE SEQUENCE</scope>
    <source>
        <strain evidence="6">USNM1676648</strain>
        <tissue evidence="6">Polyp</tissue>
    </source>
</reference>
<comment type="similarity">
    <text evidence="1 5">Belongs to the protein sulfotransferase family.</text>
</comment>
<gene>
    <name evidence="6" type="ORF">OS493_027705</name>
</gene>
<evidence type="ECO:0000256" key="5">
    <source>
        <dbReference type="RuleBase" id="RU365018"/>
    </source>
</evidence>
<evidence type="ECO:0000256" key="3">
    <source>
        <dbReference type="ARBA" id="ARBA00022679"/>
    </source>
</evidence>
<name>A0A9W9Z9I4_9CNID</name>